<evidence type="ECO:0000313" key="2">
    <source>
        <dbReference type="Proteomes" id="UP001317779"/>
    </source>
</evidence>
<protein>
    <submittedName>
        <fullName evidence="1">Uncharacterized protein</fullName>
    </submittedName>
</protein>
<keyword evidence="2" id="KW-1185">Reference proteome</keyword>
<organism evidence="1 2">
    <name type="scientific">Microbacterium terricola</name>
    <dbReference type="NCBI Taxonomy" id="344163"/>
    <lineage>
        <taxon>Bacteria</taxon>
        <taxon>Bacillati</taxon>
        <taxon>Actinomycetota</taxon>
        <taxon>Actinomycetes</taxon>
        <taxon>Micrococcales</taxon>
        <taxon>Microbacteriaceae</taxon>
        <taxon>Microbacterium</taxon>
    </lineage>
</organism>
<dbReference type="Proteomes" id="UP001317779">
    <property type="component" value="Chromosome"/>
</dbReference>
<proteinExistence type="predicted"/>
<evidence type="ECO:0000313" key="1">
    <source>
        <dbReference type="EMBL" id="BDV29710.1"/>
    </source>
</evidence>
<gene>
    <name evidence="1" type="ORF">Microterr_03700</name>
</gene>
<accession>A0ABM8DW16</accession>
<name>A0ABM8DW16_9MICO</name>
<reference evidence="1 2" key="1">
    <citation type="submission" date="2022-12" db="EMBL/GenBank/DDBJ databases">
        <title>Microbacterium terricola strain KV-448 chromosome, complete genome.</title>
        <authorList>
            <person name="Oshima T."/>
            <person name="Moriya T."/>
            <person name="Bessho Y."/>
        </authorList>
    </citation>
    <scope>NUCLEOTIDE SEQUENCE [LARGE SCALE GENOMIC DNA]</scope>
    <source>
        <strain evidence="1 2">KV-448</strain>
    </source>
</reference>
<sequence length="207" mass="23050">MGALMGAAEGVRPGPTPFTLLCPPGWQRIPAEALLAEDATQAVFGAIRDAGRADIALQMRALLTQYRRAIRELRVFEIYLPPVADGVRLPAALMISPVVLPVGVDWDAALVRLSRGLPVEQADFTETPMWVWRREDWFGDEREVRVREATYFVPVHEDAPARRALRFQYTVLTPPTAEGDEAARQLLDIGDLVMSTMRWQQAAATAR</sequence>
<dbReference type="EMBL" id="AP027141">
    <property type="protein sequence ID" value="BDV29710.1"/>
    <property type="molecule type" value="Genomic_DNA"/>
</dbReference>